<accession>A0ACC0ZBJ7</accession>
<protein>
    <submittedName>
        <fullName evidence="1">Uncharacterized protein</fullName>
    </submittedName>
</protein>
<comment type="caution">
    <text evidence="1">The sequence shown here is derived from an EMBL/GenBank/DDBJ whole genome shotgun (WGS) entry which is preliminary data.</text>
</comment>
<dbReference type="EMBL" id="CM047737">
    <property type="protein sequence ID" value="KAJ0047972.1"/>
    <property type="molecule type" value="Genomic_DNA"/>
</dbReference>
<reference evidence="2" key="1">
    <citation type="journal article" date="2023" name="G3 (Bethesda)">
        <title>Genome assembly and association tests identify interacting loci associated with vigor, precocity, and sex in interspecific pistachio rootstocks.</title>
        <authorList>
            <person name="Palmer W."/>
            <person name="Jacygrad E."/>
            <person name="Sagayaradj S."/>
            <person name="Cavanaugh K."/>
            <person name="Han R."/>
            <person name="Bertier L."/>
            <person name="Beede B."/>
            <person name="Kafkas S."/>
            <person name="Golino D."/>
            <person name="Preece J."/>
            <person name="Michelmore R."/>
        </authorList>
    </citation>
    <scope>NUCLEOTIDE SEQUENCE [LARGE SCALE GENOMIC DNA]</scope>
</reference>
<keyword evidence="2" id="KW-1185">Reference proteome</keyword>
<gene>
    <name evidence="1" type="ORF">Pint_15015</name>
</gene>
<proteinExistence type="predicted"/>
<name>A0ACC0ZBJ7_9ROSI</name>
<dbReference type="Proteomes" id="UP001163603">
    <property type="component" value="Chromosome 2"/>
</dbReference>
<evidence type="ECO:0000313" key="1">
    <source>
        <dbReference type="EMBL" id="KAJ0047972.1"/>
    </source>
</evidence>
<organism evidence="1 2">
    <name type="scientific">Pistacia integerrima</name>
    <dbReference type="NCBI Taxonomy" id="434235"/>
    <lineage>
        <taxon>Eukaryota</taxon>
        <taxon>Viridiplantae</taxon>
        <taxon>Streptophyta</taxon>
        <taxon>Embryophyta</taxon>
        <taxon>Tracheophyta</taxon>
        <taxon>Spermatophyta</taxon>
        <taxon>Magnoliopsida</taxon>
        <taxon>eudicotyledons</taxon>
        <taxon>Gunneridae</taxon>
        <taxon>Pentapetalae</taxon>
        <taxon>rosids</taxon>
        <taxon>malvids</taxon>
        <taxon>Sapindales</taxon>
        <taxon>Anacardiaceae</taxon>
        <taxon>Pistacia</taxon>
    </lineage>
</organism>
<sequence>METQQVQHMQQTQPNVAIVPTPGMAPKKGASVSAQLHFHNLSSPANFDDLPEDVKIETRISLSLVRSLSALRETLKVLTESTKLAALVADVFGTDALEVAKEFGILSFIFFPSNALVLSFVLHLPELDKKVTCEFRDLPEPLQLPGCVPIHGRDLADSVQDKKSETYKWLLGVAKQYHHFAAGIMVNSFMDLELGAFKALMEDDRSGFRPPVYPVGPLIQNAFINEAEHEQSDCLKWLDEQPSGSVLFISFGSGGTLSQEQLNELALGLEMSGQRFLWPLLFCGQPRENLRVRVSRPGCTDMEKPIATLDKDTTCSSWNYCGQRLATGSVDGTLSIFDSRDPASSSFTCSSRTKVYDGGIIKVVWVPPEYGDAIACICIDGSLLLWEEVVEDAQPLQWKLCKSFKTNSALPLDVQFGVSSTSLKMVAAYSDGHVRVYELPDPLELKNWQLQAEFQNVIESLATFARASCLSASISWNPLKGENQESSFVLGFNSNTPQLNSSKVC</sequence>
<evidence type="ECO:0000313" key="2">
    <source>
        <dbReference type="Proteomes" id="UP001163603"/>
    </source>
</evidence>